<dbReference type="InterPro" id="IPR040320">
    <property type="entry name" value="At4g37920-like"/>
</dbReference>
<reference evidence="1 2" key="1">
    <citation type="journal article" date="2023" name="Hortic Res">
        <title>Pangenome of water caltrop reveals structural variations and asymmetric subgenome divergence after allopolyploidization.</title>
        <authorList>
            <person name="Zhang X."/>
            <person name="Chen Y."/>
            <person name="Wang L."/>
            <person name="Yuan Y."/>
            <person name="Fang M."/>
            <person name="Shi L."/>
            <person name="Lu R."/>
            <person name="Comes H.P."/>
            <person name="Ma Y."/>
            <person name="Chen Y."/>
            <person name="Huang G."/>
            <person name="Zhou Y."/>
            <person name="Zheng Z."/>
            <person name="Qiu Y."/>
        </authorList>
    </citation>
    <scope>NUCLEOTIDE SEQUENCE [LARGE SCALE GENOMIC DNA]</scope>
    <source>
        <strain evidence="1">F231</strain>
    </source>
</reference>
<proteinExistence type="predicted"/>
<dbReference type="GO" id="GO:0009535">
    <property type="term" value="C:chloroplast thylakoid membrane"/>
    <property type="evidence" value="ECO:0007669"/>
    <property type="project" value="TreeGrafter"/>
</dbReference>
<dbReference type="PANTHER" id="PTHR31755">
    <property type="entry name" value="FOLATE RECEPTOR-LIKE"/>
    <property type="match status" value="1"/>
</dbReference>
<dbReference type="PANTHER" id="PTHR31755:SF2">
    <property type="entry name" value="OS08G0320800 PROTEIN"/>
    <property type="match status" value="1"/>
</dbReference>
<organism evidence="1 2">
    <name type="scientific">Trapa natans</name>
    <name type="common">Water chestnut</name>
    <dbReference type="NCBI Taxonomy" id="22666"/>
    <lineage>
        <taxon>Eukaryota</taxon>
        <taxon>Viridiplantae</taxon>
        <taxon>Streptophyta</taxon>
        <taxon>Embryophyta</taxon>
        <taxon>Tracheophyta</taxon>
        <taxon>Spermatophyta</taxon>
        <taxon>Magnoliopsida</taxon>
        <taxon>eudicotyledons</taxon>
        <taxon>Gunneridae</taxon>
        <taxon>Pentapetalae</taxon>
        <taxon>rosids</taxon>
        <taxon>malvids</taxon>
        <taxon>Myrtales</taxon>
        <taxon>Lythraceae</taxon>
        <taxon>Trapa</taxon>
    </lineage>
</organism>
<dbReference type="AlphaFoldDB" id="A0AAN7RLG4"/>
<dbReference type="EMBL" id="JAXQNO010000002">
    <property type="protein sequence ID" value="KAK4802261.1"/>
    <property type="molecule type" value="Genomic_DNA"/>
</dbReference>
<protein>
    <submittedName>
        <fullName evidence="1">Uncharacterized protein</fullName>
    </submittedName>
</protein>
<dbReference type="GO" id="GO:0009941">
    <property type="term" value="C:chloroplast envelope"/>
    <property type="evidence" value="ECO:0007669"/>
    <property type="project" value="TreeGrafter"/>
</dbReference>
<keyword evidence="2" id="KW-1185">Reference proteome</keyword>
<evidence type="ECO:0000313" key="2">
    <source>
        <dbReference type="Proteomes" id="UP001346149"/>
    </source>
</evidence>
<dbReference type="Proteomes" id="UP001346149">
    <property type="component" value="Unassembled WGS sequence"/>
</dbReference>
<evidence type="ECO:0000313" key="1">
    <source>
        <dbReference type="EMBL" id="KAK4802261.1"/>
    </source>
</evidence>
<gene>
    <name evidence="1" type="ORF">SAY86_000464</name>
</gene>
<comment type="caution">
    <text evidence="1">The sequence shown here is derived from an EMBL/GenBank/DDBJ whole genome shotgun (WGS) entry which is preliminary data.</text>
</comment>
<sequence>MSKNIGSLWRKVKKIDDEMEFHDRLLKEIEDNPTDVIAVVARCRKDFTGKFFRYLTTLSKTYDSLEDCDGLTRLGAILTGLMNKM</sequence>
<accession>A0AAN7RLG4</accession>
<name>A0AAN7RLG4_TRANT</name>